<feature type="region of interest" description="Disordered" evidence="1">
    <location>
        <begin position="166"/>
        <end position="185"/>
    </location>
</feature>
<dbReference type="Proteomes" id="UP001316803">
    <property type="component" value="Unassembled WGS sequence"/>
</dbReference>
<sequence>MPNIKPVDLDGSTLEGGGQLVRVALSLSAITDIPVHIYNIRANRAPQGRSKPSGKARAHGGRSHDSNRGSSGKVEGGLKESHLAALIYLAKQCNAHVEGAELGSREVTFIPGFAAPRNKESKAAKEDAVADFETNTIELRNPGSVWLILQAILPYFIFGKLEHPTGMQQPRPASTTGPNNGNEVASGTDAIELTLKGGTNVSKSMSGEYVKHVLLPTLHHIGLPAIECVVKERGWAGNASRIGEVCVKISRSVGANFQLPPFDIKDRGDIQKVTVHIVAGDEDSRTKLGQGMKQAIAEHFGAELTVEVLEVEDSGDPRRLYVLVVARTKNGWRLGRDFLGSGRIPKNAAEREKSIEQACQSVVRELKSEVKKGGCVDEFLQDQLIVFQALASGVSTVDGGQLDEKRRKPDEECGDEQGSLHARTVRWVCEKMLRKQGVAFEPGGRCHGIGWNYPADHGAIEQLDGLSVH</sequence>
<dbReference type="GO" id="GO:0003963">
    <property type="term" value="F:RNA-3'-phosphate cyclase activity"/>
    <property type="evidence" value="ECO:0007669"/>
    <property type="project" value="TreeGrafter"/>
</dbReference>
<protein>
    <recommendedName>
        <fullName evidence="2">RNA 3'-terminal phosphate cyclase domain-containing protein</fullName>
    </recommendedName>
</protein>
<dbReference type="GO" id="GO:0006396">
    <property type="term" value="P:RNA processing"/>
    <property type="evidence" value="ECO:0007669"/>
    <property type="project" value="InterPro"/>
</dbReference>
<accession>A0AAN8ELI5</accession>
<feature type="compositionally biased region" description="Basic residues" evidence="1">
    <location>
        <begin position="52"/>
        <end position="61"/>
    </location>
</feature>
<dbReference type="InterPro" id="IPR000228">
    <property type="entry name" value="RNA3'_term_phos_cyc"/>
</dbReference>
<dbReference type="PANTHER" id="PTHR11096">
    <property type="entry name" value="RNA 3' TERMINAL PHOSPHATE CYCLASE"/>
    <property type="match status" value="1"/>
</dbReference>
<dbReference type="Pfam" id="PF01137">
    <property type="entry name" value="RTC"/>
    <property type="match status" value="2"/>
</dbReference>
<organism evidence="3 4">
    <name type="scientific">Knufia fluminis</name>
    <dbReference type="NCBI Taxonomy" id="191047"/>
    <lineage>
        <taxon>Eukaryota</taxon>
        <taxon>Fungi</taxon>
        <taxon>Dikarya</taxon>
        <taxon>Ascomycota</taxon>
        <taxon>Pezizomycotina</taxon>
        <taxon>Eurotiomycetes</taxon>
        <taxon>Chaetothyriomycetidae</taxon>
        <taxon>Chaetothyriales</taxon>
        <taxon>Trichomeriaceae</taxon>
        <taxon>Knufia</taxon>
    </lineage>
</organism>
<dbReference type="GO" id="GO:0005634">
    <property type="term" value="C:nucleus"/>
    <property type="evidence" value="ECO:0007669"/>
    <property type="project" value="TreeGrafter"/>
</dbReference>
<dbReference type="Gene3D" id="3.65.10.20">
    <property type="entry name" value="RNA 3'-terminal phosphate cyclase domain"/>
    <property type="match status" value="2"/>
</dbReference>
<proteinExistence type="predicted"/>
<keyword evidence="4" id="KW-1185">Reference proteome</keyword>
<evidence type="ECO:0000313" key="4">
    <source>
        <dbReference type="Proteomes" id="UP001316803"/>
    </source>
</evidence>
<dbReference type="SUPFAM" id="SSF55205">
    <property type="entry name" value="EPT/RTPC-like"/>
    <property type="match status" value="1"/>
</dbReference>
<dbReference type="InterPro" id="IPR013792">
    <property type="entry name" value="RNA3'P_cycl/enolpyr_Trfase_a/b"/>
</dbReference>
<feature type="compositionally biased region" description="Basic and acidic residues" evidence="1">
    <location>
        <begin position="402"/>
        <end position="411"/>
    </location>
</feature>
<evidence type="ECO:0000313" key="3">
    <source>
        <dbReference type="EMBL" id="KAK5956485.1"/>
    </source>
</evidence>
<evidence type="ECO:0000259" key="2">
    <source>
        <dbReference type="Pfam" id="PF01137"/>
    </source>
</evidence>
<dbReference type="InterPro" id="IPR023797">
    <property type="entry name" value="RNA3'_phos_cyclase_dom"/>
</dbReference>
<feature type="domain" description="RNA 3'-terminal phosphate cyclase" evidence="2">
    <location>
        <begin position="14"/>
        <end position="48"/>
    </location>
</feature>
<evidence type="ECO:0000256" key="1">
    <source>
        <dbReference type="SAM" id="MobiDB-lite"/>
    </source>
</evidence>
<feature type="region of interest" description="Disordered" evidence="1">
    <location>
        <begin position="44"/>
        <end position="75"/>
    </location>
</feature>
<name>A0AAN8ELI5_9EURO</name>
<dbReference type="EMBL" id="JAKLMC020000004">
    <property type="protein sequence ID" value="KAK5956485.1"/>
    <property type="molecule type" value="Genomic_DNA"/>
</dbReference>
<feature type="region of interest" description="Disordered" evidence="1">
    <location>
        <begin position="398"/>
        <end position="417"/>
    </location>
</feature>
<dbReference type="InterPro" id="IPR037136">
    <property type="entry name" value="RNA3'_phos_cyclase_dom_sf"/>
</dbReference>
<comment type="caution">
    <text evidence="3">The sequence shown here is derived from an EMBL/GenBank/DDBJ whole genome shotgun (WGS) entry which is preliminary data.</text>
</comment>
<feature type="domain" description="RNA 3'-terminal phosphate cyclase" evidence="2">
    <location>
        <begin position="75"/>
        <end position="405"/>
    </location>
</feature>
<dbReference type="AlphaFoldDB" id="A0AAN8ELI5"/>
<dbReference type="PANTHER" id="PTHR11096:SF0">
    <property type="entry name" value="RNA 3'-TERMINAL PHOSPHATE CYCLASE"/>
    <property type="match status" value="1"/>
</dbReference>
<reference evidence="3 4" key="1">
    <citation type="submission" date="2022-12" db="EMBL/GenBank/DDBJ databases">
        <title>Genomic features and morphological characterization of a novel Knufia sp. strain isolated from spacecraft assembly facility.</title>
        <authorList>
            <person name="Teixeira M."/>
            <person name="Chander A.M."/>
            <person name="Stajich J.E."/>
            <person name="Venkateswaran K."/>
        </authorList>
    </citation>
    <scope>NUCLEOTIDE SEQUENCE [LARGE SCALE GENOMIC DNA]</scope>
    <source>
        <strain evidence="3 4">FJI-L2-BK-P2</strain>
    </source>
</reference>
<gene>
    <name evidence="3" type="ORF">OHC33_001970</name>
</gene>